<comment type="caution">
    <text evidence="1">The sequence shown here is derived from an EMBL/GenBank/DDBJ whole genome shotgun (WGS) entry which is preliminary data.</text>
</comment>
<accession>A0ACC1XJV2</accession>
<name>A0ACC1XJV2_MELAZ</name>
<proteinExistence type="predicted"/>
<sequence length="604" mass="66733">MIAVKISKSNRSSGSSQSHSESVEENGAVSSASEIDSKQREALGLGWKAMPFILGNETFERLASFGIMANFTLYLLNEYNVSQVYAAAKFGVWNGVSNFLTLICAFVADAYIGKFLTIVIGSFASLLGMLMVTLTAVMPQLRPPHCTDEQRNHGQCMGPNGNQLAFLHLAIFWLAVGGGGIRPCNIPFAVDQFDSTTDKGRKQINSFFNWYYTSFTIVLLITSTVVAYVQTVNWAWGFAIPTICMFFGIVLLFTGTRIYVLVVPEGSVFSSVAQVCVVAYKKRRLQLPADGVEVQGFFYDPPSKKTAVSKLPLTSQLRFLNKAAVIEKNEIEPDGSCINPWRLCSIQQVEQVKCLMNIVPVWASAVVGFLPMQVGTFVVGQAMRMDRHLGPIFEIPIPSVGVLSLIAMAIFLPIYDCFLVPKLEKITKREGGITILQRIGLGNICSILAMVVAGFIERKRRASAILQANPKGIAAISVLWLAPQLILMGFFEIFSLLGFIEFYNKQFPDHMRSIGNSLVFLAVSVASYLNSLVVTIVHSYTGKNGGTNWLADDTNAGKLDNFYFLIAGLGLLNFIYFLFSALRYRYKAREKLEPAEPYHGIQQE</sequence>
<dbReference type="EMBL" id="CM051402">
    <property type="protein sequence ID" value="KAJ4711257.1"/>
    <property type="molecule type" value="Genomic_DNA"/>
</dbReference>
<reference evidence="1 2" key="1">
    <citation type="journal article" date="2023" name="Science">
        <title>Complex scaffold remodeling in plant triterpene biosynthesis.</title>
        <authorList>
            <person name="De La Pena R."/>
            <person name="Hodgson H."/>
            <person name="Liu J.C."/>
            <person name="Stephenson M.J."/>
            <person name="Martin A.C."/>
            <person name="Owen C."/>
            <person name="Harkess A."/>
            <person name="Leebens-Mack J."/>
            <person name="Jimenez L.E."/>
            <person name="Osbourn A."/>
            <person name="Sattely E.S."/>
        </authorList>
    </citation>
    <scope>NUCLEOTIDE SEQUENCE [LARGE SCALE GENOMIC DNA]</scope>
    <source>
        <strain evidence="2">cv. JPN11</strain>
        <tissue evidence="1">Leaf</tissue>
    </source>
</reference>
<dbReference type="Proteomes" id="UP001164539">
    <property type="component" value="Chromosome 9"/>
</dbReference>
<evidence type="ECO:0000313" key="1">
    <source>
        <dbReference type="EMBL" id="KAJ4711257.1"/>
    </source>
</evidence>
<gene>
    <name evidence="1" type="ORF">OWV82_017304</name>
</gene>
<organism evidence="1 2">
    <name type="scientific">Melia azedarach</name>
    <name type="common">Chinaberry tree</name>
    <dbReference type="NCBI Taxonomy" id="155640"/>
    <lineage>
        <taxon>Eukaryota</taxon>
        <taxon>Viridiplantae</taxon>
        <taxon>Streptophyta</taxon>
        <taxon>Embryophyta</taxon>
        <taxon>Tracheophyta</taxon>
        <taxon>Spermatophyta</taxon>
        <taxon>Magnoliopsida</taxon>
        <taxon>eudicotyledons</taxon>
        <taxon>Gunneridae</taxon>
        <taxon>Pentapetalae</taxon>
        <taxon>rosids</taxon>
        <taxon>malvids</taxon>
        <taxon>Sapindales</taxon>
        <taxon>Meliaceae</taxon>
        <taxon>Melia</taxon>
    </lineage>
</organism>
<protein>
    <submittedName>
        <fullName evidence="1">NRT1/PTR family protein 2.2</fullName>
    </submittedName>
</protein>
<evidence type="ECO:0000313" key="2">
    <source>
        <dbReference type="Proteomes" id="UP001164539"/>
    </source>
</evidence>
<keyword evidence="2" id="KW-1185">Reference proteome</keyword>